<dbReference type="PANTHER" id="PTHR11695">
    <property type="entry name" value="ALCOHOL DEHYDROGENASE RELATED"/>
    <property type="match status" value="1"/>
</dbReference>
<dbReference type="SMART" id="SM00829">
    <property type="entry name" value="PKS_ER"/>
    <property type="match status" value="1"/>
</dbReference>
<dbReference type="VEuPathDB" id="FungiDB:ASPACDRAFT_1886862"/>
<gene>
    <name evidence="2" type="ORF">ASPACDRAFT_1886862</name>
</gene>
<accession>A0A1L9WXY8</accession>
<name>A0A1L9WXY8_ASPA1</name>
<dbReference type="GO" id="GO:0016491">
    <property type="term" value="F:oxidoreductase activity"/>
    <property type="evidence" value="ECO:0007669"/>
    <property type="project" value="InterPro"/>
</dbReference>
<dbReference type="Proteomes" id="UP000184546">
    <property type="component" value="Unassembled WGS sequence"/>
</dbReference>
<dbReference type="Pfam" id="PF13602">
    <property type="entry name" value="ADH_zinc_N_2"/>
    <property type="match status" value="1"/>
</dbReference>
<dbReference type="OrthoDB" id="3509362at2759"/>
<dbReference type="RefSeq" id="XP_020057484.1">
    <property type="nucleotide sequence ID" value="XM_020198438.1"/>
</dbReference>
<dbReference type="InterPro" id="IPR011032">
    <property type="entry name" value="GroES-like_sf"/>
</dbReference>
<evidence type="ECO:0000313" key="3">
    <source>
        <dbReference type="Proteomes" id="UP000184546"/>
    </source>
</evidence>
<dbReference type="Gene3D" id="3.90.180.10">
    <property type="entry name" value="Medium-chain alcohol dehydrogenases, catalytic domain"/>
    <property type="match status" value="1"/>
</dbReference>
<dbReference type="GO" id="GO:0005739">
    <property type="term" value="C:mitochondrion"/>
    <property type="evidence" value="ECO:0007669"/>
    <property type="project" value="TreeGrafter"/>
</dbReference>
<dbReference type="OMA" id="LYWQSHQ"/>
<dbReference type="Gene3D" id="3.40.50.720">
    <property type="entry name" value="NAD(P)-binding Rossmann-like Domain"/>
    <property type="match status" value="1"/>
</dbReference>
<protein>
    <recommendedName>
        <fullName evidence="1">Enoyl reductase (ER) domain-containing protein</fullName>
    </recommendedName>
</protein>
<dbReference type="InterPro" id="IPR050700">
    <property type="entry name" value="YIM1/Zinc_Alcohol_DH_Fams"/>
</dbReference>
<dbReference type="CDD" id="cd08267">
    <property type="entry name" value="MDR1"/>
    <property type="match status" value="1"/>
</dbReference>
<dbReference type="STRING" id="690307.A0A1L9WXY8"/>
<dbReference type="SUPFAM" id="SSF51735">
    <property type="entry name" value="NAD(P)-binding Rossmann-fold domains"/>
    <property type="match status" value="1"/>
</dbReference>
<dbReference type="SUPFAM" id="SSF50129">
    <property type="entry name" value="GroES-like"/>
    <property type="match status" value="1"/>
</dbReference>
<proteinExistence type="predicted"/>
<dbReference type="GeneID" id="30972252"/>
<keyword evidence="3" id="KW-1185">Reference proteome</keyword>
<evidence type="ECO:0000259" key="1">
    <source>
        <dbReference type="SMART" id="SM00829"/>
    </source>
</evidence>
<dbReference type="PANTHER" id="PTHR11695:SF294">
    <property type="entry name" value="RETICULON-4-INTERACTING PROTEIN 1, MITOCHONDRIAL"/>
    <property type="match status" value="1"/>
</dbReference>
<organism evidence="2 3">
    <name type="scientific">Aspergillus aculeatus (strain ATCC 16872 / CBS 172.66 / WB 5094)</name>
    <dbReference type="NCBI Taxonomy" id="690307"/>
    <lineage>
        <taxon>Eukaryota</taxon>
        <taxon>Fungi</taxon>
        <taxon>Dikarya</taxon>
        <taxon>Ascomycota</taxon>
        <taxon>Pezizomycotina</taxon>
        <taxon>Eurotiomycetes</taxon>
        <taxon>Eurotiomycetidae</taxon>
        <taxon>Eurotiales</taxon>
        <taxon>Aspergillaceae</taxon>
        <taxon>Aspergillus</taxon>
        <taxon>Aspergillus subgen. Circumdati</taxon>
    </lineage>
</organism>
<reference evidence="3" key="1">
    <citation type="journal article" date="2017" name="Genome Biol.">
        <title>Comparative genomics reveals high biological diversity and specific adaptations in the industrially and medically important fungal genus Aspergillus.</title>
        <authorList>
            <person name="de Vries R.P."/>
            <person name="Riley R."/>
            <person name="Wiebenga A."/>
            <person name="Aguilar-Osorio G."/>
            <person name="Amillis S."/>
            <person name="Uchima C.A."/>
            <person name="Anderluh G."/>
            <person name="Asadollahi M."/>
            <person name="Askin M."/>
            <person name="Barry K."/>
            <person name="Battaglia E."/>
            <person name="Bayram O."/>
            <person name="Benocci T."/>
            <person name="Braus-Stromeyer S.A."/>
            <person name="Caldana C."/>
            <person name="Canovas D."/>
            <person name="Cerqueira G.C."/>
            <person name="Chen F."/>
            <person name="Chen W."/>
            <person name="Choi C."/>
            <person name="Clum A."/>
            <person name="Dos Santos R.A."/>
            <person name="Damasio A.R."/>
            <person name="Diallinas G."/>
            <person name="Emri T."/>
            <person name="Fekete E."/>
            <person name="Flipphi M."/>
            <person name="Freyberg S."/>
            <person name="Gallo A."/>
            <person name="Gournas C."/>
            <person name="Habgood R."/>
            <person name="Hainaut M."/>
            <person name="Harispe M.L."/>
            <person name="Henrissat B."/>
            <person name="Hilden K.S."/>
            <person name="Hope R."/>
            <person name="Hossain A."/>
            <person name="Karabika E."/>
            <person name="Karaffa L."/>
            <person name="Karanyi Z."/>
            <person name="Krasevec N."/>
            <person name="Kuo A."/>
            <person name="Kusch H."/>
            <person name="LaButti K."/>
            <person name="Lagendijk E.L."/>
            <person name="Lapidus A."/>
            <person name="Levasseur A."/>
            <person name="Lindquist E."/>
            <person name="Lipzen A."/>
            <person name="Logrieco A.F."/>
            <person name="MacCabe A."/>
            <person name="Maekelae M.R."/>
            <person name="Malavazi I."/>
            <person name="Melin P."/>
            <person name="Meyer V."/>
            <person name="Mielnichuk N."/>
            <person name="Miskei M."/>
            <person name="Molnar A.P."/>
            <person name="Mule G."/>
            <person name="Ngan C.Y."/>
            <person name="Orejas M."/>
            <person name="Orosz E."/>
            <person name="Ouedraogo J.P."/>
            <person name="Overkamp K.M."/>
            <person name="Park H.-S."/>
            <person name="Perrone G."/>
            <person name="Piumi F."/>
            <person name="Punt P.J."/>
            <person name="Ram A.F."/>
            <person name="Ramon A."/>
            <person name="Rauscher S."/>
            <person name="Record E."/>
            <person name="Riano-Pachon D.M."/>
            <person name="Robert V."/>
            <person name="Roehrig J."/>
            <person name="Ruller R."/>
            <person name="Salamov A."/>
            <person name="Salih N.S."/>
            <person name="Samson R.A."/>
            <person name="Sandor E."/>
            <person name="Sanguinetti M."/>
            <person name="Schuetze T."/>
            <person name="Sepcic K."/>
            <person name="Shelest E."/>
            <person name="Sherlock G."/>
            <person name="Sophianopoulou V."/>
            <person name="Squina F.M."/>
            <person name="Sun H."/>
            <person name="Susca A."/>
            <person name="Todd R.B."/>
            <person name="Tsang A."/>
            <person name="Unkles S.E."/>
            <person name="van de Wiele N."/>
            <person name="van Rossen-Uffink D."/>
            <person name="Oliveira J.V."/>
            <person name="Vesth T.C."/>
            <person name="Visser J."/>
            <person name="Yu J.-H."/>
            <person name="Zhou M."/>
            <person name="Andersen M.R."/>
            <person name="Archer D.B."/>
            <person name="Baker S.E."/>
            <person name="Benoit I."/>
            <person name="Brakhage A.A."/>
            <person name="Braus G.H."/>
            <person name="Fischer R."/>
            <person name="Frisvad J.C."/>
            <person name="Goldman G.H."/>
            <person name="Houbraken J."/>
            <person name="Oakley B."/>
            <person name="Pocsi I."/>
            <person name="Scazzocchio C."/>
            <person name="Seiboth B."/>
            <person name="vanKuyk P.A."/>
            <person name="Wortman J."/>
            <person name="Dyer P.S."/>
            <person name="Grigoriev I.V."/>
        </authorList>
    </citation>
    <scope>NUCLEOTIDE SEQUENCE [LARGE SCALE GENOMIC DNA]</scope>
    <source>
        <strain evidence="3">ATCC 16872 / CBS 172.66 / WB 5094</strain>
    </source>
</reference>
<dbReference type="EMBL" id="KV878974">
    <property type="protein sequence ID" value="OJK01145.1"/>
    <property type="molecule type" value="Genomic_DNA"/>
</dbReference>
<feature type="domain" description="Enoyl reductase (ER)" evidence="1">
    <location>
        <begin position="17"/>
        <end position="392"/>
    </location>
</feature>
<dbReference type="InterPro" id="IPR020843">
    <property type="entry name" value="ER"/>
</dbReference>
<sequence>MSTTTTTMRAWTYTQSGLPSQTVVLDEEAPAPTAAELAPDELLIAVNYVAMNSGFTTMMRSLPPQPYSLPHIYNRQERLGVPEFEFSGRILAVGSAIPSTRPDLQPSILVLGCCAAKRVFVQGKGALAERVIAPAAQLIPLQAPGPEPTITTQEDDHEPRALEPALAPAPAPATLSLLEASGLSACGCTAVQVLDLTKLIAGDKLFVNGGSTSVGMLIIQVARHVLGPTGTIVASGTDAALIRSIGADEVVDYQAQHPLHEYLRTHHADRPFDAIIDCVGVTELYTRCAPYLASGKPFINLGAMTARPTFWGLLSFVWNQHMVPLWPVVLGGVPRRYQFYSARPNRESLGRVMRLVQNGELKMVVDSVWEMADAKMAYERMESHRAKGKVIVRVQEE</sequence>
<evidence type="ECO:0000313" key="2">
    <source>
        <dbReference type="EMBL" id="OJK01145.1"/>
    </source>
</evidence>
<dbReference type="InterPro" id="IPR036291">
    <property type="entry name" value="NAD(P)-bd_dom_sf"/>
</dbReference>
<dbReference type="AlphaFoldDB" id="A0A1L9WXY8"/>